<keyword evidence="1" id="KW-0489">Methyltransferase</keyword>
<dbReference type="InterPro" id="IPR029028">
    <property type="entry name" value="Alpha/beta_knot_MTases"/>
</dbReference>
<dbReference type="EMBL" id="MFJG01000032">
    <property type="protein sequence ID" value="OGG05614.1"/>
    <property type="molecule type" value="Genomic_DNA"/>
</dbReference>
<dbReference type="InterPro" id="IPR029026">
    <property type="entry name" value="tRNA_m1G_MTases_N"/>
</dbReference>
<dbReference type="PANTHER" id="PTHR46429">
    <property type="entry name" value="23S RRNA (GUANOSINE-2'-O-)-METHYLTRANSFERASE RLMB"/>
    <property type="match status" value="1"/>
</dbReference>
<dbReference type="InterPro" id="IPR013123">
    <property type="entry name" value="SpoU_subst-bd"/>
</dbReference>
<feature type="domain" description="RNA 2-O ribose methyltransferase substrate binding" evidence="4">
    <location>
        <begin position="9"/>
        <end position="68"/>
    </location>
</feature>
<organism evidence="5 6">
    <name type="scientific">Candidatus Gottesmanbacteria bacterium RIFCSPHIGHO2_01_FULL_42_12</name>
    <dbReference type="NCBI Taxonomy" id="1798377"/>
    <lineage>
        <taxon>Bacteria</taxon>
        <taxon>Candidatus Gottesmaniibacteriota</taxon>
    </lineage>
</organism>
<evidence type="ECO:0000313" key="5">
    <source>
        <dbReference type="EMBL" id="OGG05614.1"/>
    </source>
</evidence>
<evidence type="ECO:0000259" key="4">
    <source>
        <dbReference type="Pfam" id="PF08032"/>
    </source>
</evidence>
<dbReference type="Proteomes" id="UP000178681">
    <property type="component" value="Unassembled WGS sequence"/>
</dbReference>
<dbReference type="STRING" id="1798377.A2872_00655"/>
<evidence type="ECO:0008006" key="7">
    <source>
        <dbReference type="Google" id="ProtNLM"/>
    </source>
</evidence>
<proteinExistence type="predicted"/>
<dbReference type="Pfam" id="PF08032">
    <property type="entry name" value="SpoU_sub_bind"/>
    <property type="match status" value="1"/>
</dbReference>
<dbReference type="Gene3D" id="3.30.1330.30">
    <property type="match status" value="1"/>
</dbReference>
<dbReference type="InterPro" id="IPR029064">
    <property type="entry name" value="Ribosomal_eL30-like_sf"/>
</dbReference>
<dbReference type="GO" id="GO:0032259">
    <property type="term" value="P:methylation"/>
    <property type="evidence" value="ECO:0007669"/>
    <property type="project" value="UniProtKB-KW"/>
</dbReference>
<sequence>MKAANQIILQGRNTVHDALKSDKIISKIVIADDVEYDDKIAEIESLAKTKGVPIAVISARKMSNIAQGISAVMEVVTRPSIESILKSKENPVILLLNHLDYEQNLGAIMRTAWAAGVDAIVCAPNGVHEVTPVVSKVSQGAAAYVPVIAQSLFQAIDVLKRNYIPVVGVEVGLGEVYYKQNLLGPVAFLLGGEAKGLSDPLMRHCDVIINIPINENLASLNVSIATAVILFEKQRQEAQT</sequence>
<dbReference type="AlphaFoldDB" id="A0A1F5YZV5"/>
<accession>A0A1F5YZV5</accession>
<keyword evidence="2" id="KW-0808">Transferase</keyword>
<evidence type="ECO:0000256" key="2">
    <source>
        <dbReference type="ARBA" id="ARBA00022679"/>
    </source>
</evidence>
<dbReference type="GO" id="GO:0005829">
    <property type="term" value="C:cytosol"/>
    <property type="evidence" value="ECO:0007669"/>
    <property type="project" value="TreeGrafter"/>
</dbReference>
<gene>
    <name evidence="5" type="ORF">A2872_00655</name>
</gene>
<evidence type="ECO:0000256" key="1">
    <source>
        <dbReference type="ARBA" id="ARBA00022603"/>
    </source>
</evidence>
<name>A0A1F5YZV5_9BACT</name>
<comment type="caution">
    <text evidence="5">The sequence shown here is derived from an EMBL/GenBank/DDBJ whole genome shotgun (WGS) entry which is preliminary data.</text>
</comment>
<dbReference type="GO" id="GO:0003723">
    <property type="term" value="F:RNA binding"/>
    <property type="evidence" value="ECO:0007669"/>
    <property type="project" value="InterPro"/>
</dbReference>
<dbReference type="GO" id="GO:0008173">
    <property type="term" value="F:RNA methyltransferase activity"/>
    <property type="evidence" value="ECO:0007669"/>
    <property type="project" value="InterPro"/>
</dbReference>
<dbReference type="SUPFAM" id="SSF75217">
    <property type="entry name" value="alpha/beta knot"/>
    <property type="match status" value="1"/>
</dbReference>
<dbReference type="InterPro" id="IPR004441">
    <property type="entry name" value="rRNA_MeTrfase_TrmH"/>
</dbReference>
<dbReference type="CDD" id="cd18103">
    <property type="entry name" value="SpoU-like_RlmB"/>
    <property type="match status" value="1"/>
</dbReference>
<dbReference type="PANTHER" id="PTHR46429:SF1">
    <property type="entry name" value="23S RRNA (GUANOSINE-2'-O-)-METHYLTRANSFERASE RLMB"/>
    <property type="match status" value="1"/>
</dbReference>
<evidence type="ECO:0000259" key="3">
    <source>
        <dbReference type="Pfam" id="PF00588"/>
    </source>
</evidence>
<dbReference type="SUPFAM" id="SSF55315">
    <property type="entry name" value="L30e-like"/>
    <property type="match status" value="1"/>
</dbReference>
<dbReference type="Gene3D" id="3.40.1280.10">
    <property type="match status" value="1"/>
</dbReference>
<dbReference type="Pfam" id="PF00588">
    <property type="entry name" value="SpoU_methylase"/>
    <property type="match status" value="1"/>
</dbReference>
<feature type="domain" description="tRNA/rRNA methyltransferase SpoU type" evidence="3">
    <location>
        <begin position="92"/>
        <end position="231"/>
    </location>
</feature>
<protein>
    <recommendedName>
        <fullName evidence="7">23S rRNA (Guanosine(2251)-2'-O)-methyltransferase RlmB</fullName>
    </recommendedName>
</protein>
<dbReference type="GO" id="GO:0006396">
    <property type="term" value="P:RNA processing"/>
    <property type="evidence" value="ECO:0007669"/>
    <property type="project" value="InterPro"/>
</dbReference>
<reference evidence="5 6" key="1">
    <citation type="journal article" date="2016" name="Nat. Commun.">
        <title>Thousands of microbial genomes shed light on interconnected biogeochemical processes in an aquifer system.</title>
        <authorList>
            <person name="Anantharaman K."/>
            <person name="Brown C.T."/>
            <person name="Hug L.A."/>
            <person name="Sharon I."/>
            <person name="Castelle C.J."/>
            <person name="Probst A.J."/>
            <person name="Thomas B.C."/>
            <person name="Singh A."/>
            <person name="Wilkins M.J."/>
            <person name="Karaoz U."/>
            <person name="Brodie E.L."/>
            <person name="Williams K.H."/>
            <person name="Hubbard S.S."/>
            <person name="Banfield J.F."/>
        </authorList>
    </citation>
    <scope>NUCLEOTIDE SEQUENCE [LARGE SCALE GENOMIC DNA]</scope>
</reference>
<dbReference type="InterPro" id="IPR001537">
    <property type="entry name" value="SpoU_MeTrfase"/>
</dbReference>
<evidence type="ECO:0000313" key="6">
    <source>
        <dbReference type="Proteomes" id="UP000178681"/>
    </source>
</evidence>